<reference evidence="11" key="1">
    <citation type="submission" date="2021-02" db="EMBL/GenBank/DDBJ databases">
        <title>Draft genome sequence of Microbispora sp. RL4-1S isolated from rice leaves in Thailand.</title>
        <authorList>
            <person name="Muangham S."/>
            <person name="Duangmal K."/>
        </authorList>
    </citation>
    <scope>NUCLEOTIDE SEQUENCE</scope>
    <source>
        <strain evidence="11">RL4-1S</strain>
    </source>
</reference>
<dbReference type="Proteomes" id="UP000674234">
    <property type="component" value="Unassembled WGS sequence"/>
</dbReference>
<name>A0A940WH13_9ACTN</name>
<feature type="transmembrane region" description="Helical" evidence="9">
    <location>
        <begin position="30"/>
        <end position="49"/>
    </location>
</feature>
<accession>A0A940WH13</accession>
<comment type="subcellular location">
    <subcellularLocation>
        <location evidence="1">Cell membrane</location>
        <topology evidence="1">Multi-pass membrane protein</topology>
    </subcellularLocation>
</comment>
<feature type="transmembrane region" description="Helical" evidence="9">
    <location>
        <begin position="132"/>
        <end position="151"/>
    </location>
</feature>
<keyword evidence="3" id="KW-0328">Glycosyltransferase</keyword>
<gene>
    <name evidence="11" type="ORF">JOL79_17165</name>
</gene>
<dbReference type="GO" id="GO:0005886">
    <property type="term" value="C:plasma membrane"/>
    <property type="evidence" value="ECO:0007669"/>
    <property type="project" value="UniProtKB-SubCell"/>
</dbReference>
<feature type="transmembrane region" description="Helical" evidence="9">
    <location>
        <begin position="304"/>
        <end position="324"/>
    </location>
</feature>
<evidence type="ECO:0000256" key="6">
    <source>
        <dbReference type="ARBA" id="ARBA00022989"/>
    </source>
</evidence>
<dbReference type="GO" id="GO:0009103">
    <property type="term" value="P:lipopolysaccharide biosynthetic process"/>
    <property type="evidence" value="ECO:0007669"/>
    <property type="project" value="UniProtKB-ARBA"/>
</dbReference>
<feature type="domain" description="Glycosyltransferase RgtA/B/C/D-like" evidence="10">
    <location>
        <begin position="96"/>
        <end position="239"/>
    </location>
</feature>
<evidence type="ECO:0000256" key="5">
    <source>
        <dbReference type="ARBA" id="ARBA00022692"/>
    </source>
</evidence>
<dbReference type="AlphaFoldDB" id="A0A940WH13"/>
<dbReference type="PANTHER" id="PTHR33908">
    <property type="entry name" value="MANNOSYLTRANSFERASE YKCB-RELATED"/>
    <property type="match status" value="1"/>
</dbReference>
<evidence type="ECO:0000256" key="8">
    <source>
        <dbReference type="SAM" id="MobiDB-lite"/>
    </source>
</evidence>
<evidence type="ECO:0000313" key="11">
    <source>
        <dbReference type="EMBL" id="MBP2705544.1"/>
    </source>
</evidence>
<keyword evidence="12" id="KW-1185">Reference proteome</keyword>
<keyword evidence="4" id="KW-0808">Transferase</keyword>
<feature type="transmembrane region" description="Helical" evidence="9">
    <location>
        <begin position="336"/>
        <end position="356"/>
    </location>
</feature>
<dbReference type="GO" id="GO:0016763">
    <property type="term" value="F:pentosyltransferase activity"/>
    <property type="evidence" value="ECO:0007669"/>
    <property type="project" value="TreeGrafter"/>
</dbReference>
<feature type="transmembrane region" description="Helical" evidence="9">
    <location>
        <begin position="362"/>
        <end position="383"/>
    </location>
</feature>
<evidence type="ECO:0000256" key="1">
    <source>
        <dbReference type="ARBA" id="ARBA00004651"/>
    </source>
</evidence>
<keyword evidence="7 9" id="KW-0472">Membrane</keyword>
<feature type="transmembrane region" description="Helical" evidence="9">
    <location>
        <begin position="157"/>
        <end position="176"/>
    </location>
</feature>
<keyword evidence="2" id="KW-1003">Cell membrane</keyword>
<dbReference type="InterPro" id="IPR050297">
    <property type="entry name" value="LipidA_mod_glycosyltrf_83"/>
</dbReference>
<dbReference type="PANTHER" id="PTHR33908:SF3">
    <property type="entry name" value="UNDECAPRENYL PHOSPHATE-ALPHA-4-AMINO-4-DEOXY-L-ARABINOSE ARABINOSYL TRANSFERASE"/>
    <property type="match status" value="1"/>
</dbReference>
<dbReference type="Pfam" id="PF13231">
    <property type="entry name" value="PMT_2"/>
    <property type="match status" value="1"/>
</dbReference>
<feature type="transmembrane region" description="Helical" evidence="9">
    <location>
        <begin position="183"/>
        <end position="210"/>
    </location>
</feature>
<feature type="region of interest" description="Disordered" evidence="8">
    <location>
        <begin position="1"/>
        <end position="20"/>
    </location>
</feature>
<dbReference type="EMBL" id="JAFCNB010000008">
    <property type="protein sequence ID" value="MBP2705544.1"/>
    <property type="molecule type" value="Genomic_DNA"/>
</dbReference>
<evidence type="ECO:0000256" key="2">
    <source>
        <dbReference type="ARBA" id="ARBA00022475"/>
    </source>
</evidence>
<dbReference type="GO" id="GO:0010041">
    <property type="term" value="P:response to iron(III) ion"/>
    <property type="evidence" value="ECO:0007669"/>
    <property type="project" value="TreeGrafter"/>
</dbReference>
<evidence type="ECO:0000256" key="3">
    <source>
        <dbReference type="ARBA" id="ARBA00022676"/>
    </source>
</evidence>
<organism evidence="11 12">
    <name type="scientific">Microbispora oryzae</name>
    <dbReference type="NCBI Taxonomy" id="2806554"/>
    <lineage>
        <taxon>Bacteria</taxon>
        <taxon>Bacillati</taxon>
        <taxon>Actinomycetota</taxon>
        <taxon>Actinomycetes</taxon>
        <taxon>Streptosporangiales</taxon>
        <taxon>Streptosporangiaceae</taxon>
        <taxon>Microbispora</taxon>
    </lineage>
</organism>
<evidence type="ECO:0000259" key="10">
    <source>
        <dbReference type="Pfam" id="PF13231"/>
    </source>
</evidence>
<keyword evidence="6 9" id="KW-1133">Transmembrane helix</keyword>
<dbReference type="InterPro" id="IPR038731">
    <property type="entry name" value="RgtA/B/C-like"/>
</dbReference>
<protein>
    <submittedName>
        <fullName evidence="11">Glycosyltransferase family 39 protein</fullName>
    </submittedName>
</protein>
<feature type="transmembrane region" description="Helical" evidence="9">
    <location>
        <begin position="222"/>
        <end position="244"/>
    </location>
</feature>
<evidence type="ECO:0000256" key="4">
    <source>
        <dbReference type="ARBA" id="ARBA00022679"/>
    </source>
</evidence>
<feature type="transmembrane region" description="Helical" evidence="9">
    <location>
        <begin position="264"/>
        <end position="292"/>
    </location>
</feature>
<evidence type="ECO:0000313" key="12">
    <source>
        <dbReference type="Proteomes" id="UP000674234"/>
    </source>
</evidence>
<sequence>MSVIHHPAERRGSRWRGQPDHAWRGRPVRAVAALGVPPLVALLAGVWGLDRGSMWQDEATTYAVAGRSLPELWRTLGHVDAVHGCYYLLVHALLSVTGGLPPEVVLRLPSLLATAGAAAGVAAIGRRLASPLAGLMAGLFYATAPVVGYYAQEARSYALVAAGVVLASLLFVRALARPRRTGGWAWYAGAVAVACLLNLFAALALAAHAVTLVWARAERAAWIRWAAACLCALLAVAPVAGAGFTQRGQVAWLEPPGWTTVSDLVARFAGTGVPLALTAVLVVVAVVAALMVRSGRSERLERHAGLLALALPLAVVPPALLLAVSAWIQPFYQDRYVLYAVAGLALAVGGGIAAAVRPLRWGVLRLGVAGALAALLTVPALPVHERAREVASRPDDPAAVARIIAAGARPGDAVLFLPSVRRLVAEAYPAAFRNVRDVALRRSGAESGTLAGRELGAEQLPGSVGDAPRVWVISRSHPRDADLASPQDTAKRLLLKERYNRRMFTRVLGYSVRLYVRKGLTPSASPRSGPR</sequence>
<evidence type="ECO:0000256" key="9">
    <source>
        <dbReference type="SAM" id="Phobius"/>
    </source>
</evidence>
<evidence type="ECO:0000256" key="7">
    <source>
        <dbReference type="ARBA" id="ARBA00023136"/>
    </source>
</evidence>
<comment type="caution">
    <text evidence="11">The sequence shown here is derived from an EMBL/GenBank/DDBJ whole genome shotgun (WGS) entry which is preliminary data.</text>
</comment>
<dbReference type="RefSeq" id="WP_210156824.1">
    <property type="nucleotide sequence ID" value="NZ_JAFCNB010000008.1"/>
</dbReference>
<proteinExistence type="predicted"/>
<keyword evidence="5 9" id="KW-0812">Transmembrane</keyword>